<evidence type="ECO:0000313" key="2">
    <source>
        <dbReference type="Proteomes" id="UP001500280"/>
    </source>
</evidence>
<name>A0ABP4S0F7_9ACTN</name>
<proteinExistence type="predicted"/>
<protein>
    <recommendedName>
        <fullName evidence="3">Cyclase</fullName>
    </recommendedName>
</protein>
<accession>A0ABP4S0F7</accession>
<evidence type="ECO:0000313" key="1">
    <source>
        <dbReference type="EMBL" id="GAA1664227.1"/>
    </source>
</evidence>
<dbReference type="Proteomes" id="UP001500280">
    <property type="component" value="Unassembled WGS sequence"/>
</dbReference>
<organism evidence="1 2">
    <name type="scientific">Kribbella yunnanensis</name>
    <dbReference type="NCBI Taxonomy" id="190194"/>
    <lineage>
        <taxon>Bacteria</taxon>
        <taxon>Bacillati</taxon>
        <taxon>Actinomycetota</taxon>
        <taxon>Actinomycetes</taxon>
        <taxon>Propionibacteriales</taxon>
        <taxon>Kribbellaceae</taxon>
        <taxon>Kribbella</taxon>
    </lineage>
</organism>
<evidence type="ECO:0008006" key="3">
    <source>
        <dbReference type="Google" id="ProtNLM"/>
    </source>
</evidence>
<reference evidence="2" key="1">
    <citation type="journal article" date="2019" name="Int. J. Syst. Evol. Microbiol.">
        <title>The Global Catalogue of Microorganisms (GCM) 10K type strain sequencing project: providing services to taxonomists for standard genome sequencing and annotation.</title>
        <authorList>
            <consortium name="The Broad Institute Genomics Platform"/>
            <consortium name="The Broad Institute Genome Sequencing Center for Infectious Disease"/>
            <person name="Wu L."/>
            <person name="Ma J."/>
        </authorList>
    </citation>
    <scope>NUCLEOTIDE SEQUENCE [LARGE SCALE GENOMIC DNA]</scope>
    <source>
        <strain evidence="2">JCM 14307</strain>
    </source>
</reference>
<comment type="caution">
    <text evidence="1">The sequence shown here is derived from an EMBL/GenBank/DDBJ whole genome shotgun (WGS) entry which is preliminary data.</text>
</comment>
<keyword evidence="2" id="KW-1185">Reference proteome</keyword>
<gene>
    <name evidence="1" type="ORF">GCM10009745_02530</name>
</gene>
<sequence length="152" mass="17322">MSVEGHDRAHRGQHLLPQRLRIERAGTQPLHPVQHTPSVNPQLGGWERTAPGAHAGRMITLHIENTIEDYAAWKGAFDRYDRARREHNVLSYRISRPAEDTTKVFIDLDFAARTDAAGFVQLLEKIWQTPLSHAVSADHAVPEVREVLEERR</sequence>
<dbReference type="EMBL" id="BAAANF010000001">
    <property type="protein sequence ID" value="GAA1664227.1"/>
    <property type="molecule type" value="Genomic_DNA"/>
</dbReference>